<sequence length="746" mass="81876">MPEGVPFTHPLQSLLQCYQCAKHDEHTSYGELGAAVPPFLYFNIFYPFHTGVPFTHPLQSLLQCYQCAKHDEHTSYGELGAAVPPFGCAFSTVPDMSHVLAVANEEGIVRLYDTECRDVQRLVVKEFMAHTNAVFDIAWVPGEHKLVTASGDQTAKLWDVKAGDLIGECKGHQCSLKSVAFSKFEKAVFSTGGRDGNIMVWDTRCNKKDGFYRQVNQITGAHNALDKQTPSKVKKRKPYVRGLAPSVDSQQSVTVVIFQDEHTIISAGAVDGIVKVWDLRKNYSAYRQDPVPAKLFPYPGNSTRKLGYSNLVLDPTGTNLFASCTDDNVYMFNATGLKTEPVSVFGGHQNSTFYIKTSVSPDGQFLLSGSSDHSAYIWQVSDPKVPPVTLTGHCQEVTSVAWCQSDFTKIATCSDDNTVRVWRLKRSSEDSAQSDKTETVGWACQKKCVPPSMAANLCTPGKPSMIPSSSLMSSPTPATCAPSYTGDLPMPSSTPVSALLPIPKLQTPQRLNGEGLGASPKQTSSSKISIKDWITRTPKSSTRADTKTPSPRKAFTPVEQYPSVSSTRVQMPYEKRAKRRLETSSEDVEHVCLDHCNCVMELEPGLKKAKLDLCSFSEKERDGSDDKCLRLSDLSRGFDQEFSPGPSTSFLINGTVNPPLSPLSELKSDLRDKENSSPEKNWLSALGHKFKSDKSSPQNKAASSPSSRNSTSKKHPTRNAPNSPVSVPTTPGSMRKICTYFFKKSE</sequence>
<evidence type="ECO:0000256" key="1">
    <source>
        <dbReference type="ARBA" id="ARBA00004123"/>
    </source>
</evidence>
<dbReference type="PRINTS" id="PR00320">
    <property type="entry name" value="GPROTEINBRPT"/>
</dbReference>
<keyword evidence="8" id="KW-0235">DNA replication</keyword>
<keyword evidence="11" id="KW-0833">Ubl conjugation pathway</keyword>
<keyword evidence="5" id="KW-0158">Chromosome</keyword>
<name>A0A6I8Q0R1_XENTR</name>
<evidence type="ECO:0000256" key="6">
    <source>
        <dbReference type="ARBA" id="ARBA00022490"/>
    </source>
</evidence>
<comment type="similarity">
    <text evidence="15">Belongs to the WD repeat cdt2 family.</text>
</comment>
<evidence type="ECO:0000256" key="17">
    <source>
        <dbReference type="PROSITE-ProRule" id="PRU00221"/>
    </source>
</evidence>
<feature type="repeat" description="WD" evidence="17">
    <location>
        <begin position="390"/>
        <end position="432"/>
    </location>
</feature>
<evidence type="ECO:0000256" key="11">
    <source>
        <dbReference type="ARBA" id="ARBA00022786"/>
    </source>
</evidence>
<evidence type="ECO:0000256" key="2">
    <source>
        <dbReference type="ARBA" id="ARBA00004286"/>
    </source>
</evidence>
<feature type="region of interest" description="Disordered" evidence="18">
    <location>
        <begin position="637"/>
        <end position="656"/>
    </location>
</feature>
<feature type="repeat" description="WD" evidence="17">
    <location>
        <begin position="358"/>
        <end position="388"/>
    </location>
</feature>
<dbReference type="Ensembl" id="ENSXETT00000099179">
    <property type="protein sequence ID" value="ENSXETP00000065755"/>
    <property type="gene ID" value="ENSXETG00000014394"/>
</dbReference>
<dbReference type="GO" id="GO:0005634">
    <property type="term" value="C:nucleus"/>
    <property type="evidence" value="ECO:0007669"/>
    <property type="project" value="UniProtKB-SubCell"/>
</dbReference>
<feature type="region of interest" description="Disordered" evidence="18">
    <location>
        <begin position="507"/>
        <end position="577"/>
    </location>
</feature>
<protein>
    <submittedName>
        <fullName evidence="19">Denticleless protein homolog</fullName>
    </submittedName>
</protein>
<dbReference type="PROSITE" id="PS50294">
    <property type="entry name" value="WD_REPEATS_REGION"/>
    <property type="match status" value="3"/>
</dbReference>
<evidence type="ECO:0000256" key="10">
    <source>
        <dbReference type="ARBA" id="ARBA00022763"/>
    </source>
</evidence>
<dbReference type="InterPro" id="IPR015943">
    <property type="entry name" value="WD40/YVTN_repeat-like_dom_sf"/>
</dbReference>
<proteinExistence type="inferred from homology"/>
<dbReference type="GO" id="GO:0005694">
    <property type="term" value="C:chromosome"/>
    <property type="evidence" value="ECO:0007669"/>
    <property type="project" value="UniProtKB-SubCell"/>
</dbReference>
<dbReference type="SMART" id="SM00320">
    <property type="entry name" value="WD40"/>
    <property type="match status" value="7"/>
</dbReference>
<dbReference type="Xenbase" id="XB-GENE-985623">
    <property type="gene designation" value="dtl"/>
</dbReference>
<evidence type="ECO:0000256" key="13">
    <source>
        <dbReference type="ARBA" id="ARBA00023212"/>
    </source>
</evidence>
<dbReference type="InterPro" id="IPR020472">
    <property type="entry name" value="WD40_PAC1"/>
</dbReference>
<comment type="subunit">
    <text evidence="16">Component of the DCX(DTL) E3 ubiquitin ligase complex, at least composed of cul4 (cul4a or cul4b), ddb1, dtl/cdt2 and rbx1.</text>
</comment>
<evidence type="ECO:0000256" key="4">
    <source>
        <dbReference type="ARBA" id="ARBA00004906"/>
    </source>
</evidence>
<keyword evidence="6" id="KW-0963">Cytoplasm</keyword>
<feature type="repeat" description="WD" evidence="17">
    <location>
        <begin position="127"/>
        <end position="168"/>
    </location>
</feature>
<keyword evidence="12" id="KW-0090">Biological rhythms</keyword>
<feature type="compositionally biased region" description="Polar residues" evidence="18">
    <location>
        <begin position="719"/>
        <end position="732"/>
    </location>
</feature>
<keyword evidence="9" id="KW-0677">Repeat</keyword>
<keyword evidence="14" id="KW-0539">Nucleus</keyword>
<feature type="repeat" description="WD" evidence="17">
    <location>
        <begin position="169"/>
        <end position="204"/>
    </location>
</feature>
<dbReference type="AlphaFoldDB" id="A0A6I8Q0R1"/>
<dbReference type="InterPro" id="IPR001680">
    <property type="entry name" value="WD40_rpt"/>
</dbReference>
<keyword evidence="7 17" id="KW-0853">WD repeat</keyword>
<evidence type="ECO:0000256" key="9">
    <source>
        <dbReference type="ARBA" id="ARBA00022737"/>
    </source>
</evidence>
<evidence type="ECO:0000256" key="8">
    <source>
        <dbReference type="ARBA" id="ARBA00022705"/>
    </source>
</evidence>
<feature type="region of interest" description="Disordered" evidence="18">
    <location>
        <begin position="663"/>
        <end position="733"/>
    </location>
</feature>
<dbReference type="PANTHER" id="PTHR22852:SF0">
    <property type="entry name" value="DENTICLELESS PROTEIN HOMOLOG"/>
    <property type="match status" value="1"/>
</dbReference>
<dbReference type="InterPro" id="IPR051865">
    <property type="entry name" value="WD-repeat_CDT2_adapter"/>
</dbReference>
<dbReference type="PROSITE" id="PS50082">
    <property type="entry name" value="WD_REPEATS_2"/>
    <property type="match status" value="5"/>
</dbReference>
<evidence type="ECO:0000256" key="18">
    <source>
        <dbReference type="SAM" id="MobiDB-lite"/>
    </source>
</evidence>
<evidence type="ECO:0000256" key="16">
    <source>
        <dbReference type="ARBA" id="ARBA00062819"/>
    </source>
</evidence>
<dbReference type="CDD" id="cd00200">
    <property type="entry name" value="WD40"/>
    <property type="match status" value="1"/>
</dbReference>
<dbReference type="GO" id="GO:0006260">
    <property type="term" value="P:DNA replication"/>
    <property type="evidence" value="ECO:0007669"/>
    <property type="project" value="UniProtKB-KW"/>
</dbReference>
<dbReference type="SUPFAM" id="SSF50978">
    <property type="entry name" value="WD40 repeat-like"/>
    <property type="match status" value="1"/>
</dbReference>
<dbReference type="GO" id="GO:0051247">
    <property type="term" value="P:positive regulation of protein metabolic process"/>
    <property type="evidence" value="ECO:0007669"/>
    <property type="project" value="UniProtKB-ARBA"/>
</dbReference>
<evidence type="ECO:0000256" key="5">
    <source>
        <dbReference type="ARBA" id="ARBA00022454"/>
    </source>
</evidence>
<feature type="compositionally biased region" description="Basic and acidic residues" evidence="18">
    <location>
        <begin position="666"/>
        <end position="677"/>
    </location>
</feature>
<dbReference type="PANTHER" id="PTHR22852">
    <property type="entry name" value="LETHAL 2 DENTICLELESS PROTEIN RETINOIC ACID-REGULATED NUCLEAR MATRIX-ASSOCIATED PROTEIN"/>
    <property type="match status" value="1"/>
</dbReference>
<reference evidence="19" key="1">
    <citation type="journal article" date="2010" name="Science">
        <title>The genome of the Western clawed frog Xenopus tropicalis.</title>
        <authorList>
            <person name="Hellsten U."/>
            <person name="Harland R.M."/>
            <person name="Gilchrist M.J."/>
            <person name="Hendrix D."/>
            <person name="Jurka J."/>
            <person name="Kapitonov V."/>
            <person name="Ovcharenko I."/>
            <person name="Putnam N.H."/>
            <person name="Shu S."/>
            <person name="Taher L."/>
            <person name="Blitz I.L."/>
            <person name="Blumberg B."/>
            <person name="Dichmann D.S."/>
            <person name="Dubchak I."/>
            <person name="Amaya E."/>
            <person name="Detter J.C."/>
            <person name="Fletcher R."/>
            <person name="Gerhard D.S."/>
            <person name="Goodstein D."/>
            <person name="Graves T."/>
            <person name="Grigoriev I.V."/>
            <person name="Grimwood J."/>
            <person name="Kawashima T."/>
            <person name="Lindquist E."/>
            <person name="Lucas S.M."/>
            <person name="Mead P.E."/>
            <person name="Mitros T."/>
            <person name="Ogino H."/>
            <person name="Ohta Y."/>
            <person name="Poliakov A.V."/>
            <person name="Pollet N."/>
            <person name="Robert J."/>
            <person name="Salamov A."/>
            <person name="Sater A.K."/>
            <person name="Schmutz J."/>
            <person name="Terry A."/>
            <person name="Vize P.D."/>
            <person name="Warren W.C."/>
            <person name="Wells D."/>
            <person name="Wills A."/>
            <person name="Wilson R.K."/>
            <person name="Zimmerman L.B."/>
            <person name="Zorn A.M."/>
            <person name="Grainger R."/>
            <person name="Grammer T."/>
            <person name="Khokha M.K."/>
            <person name="Richardson P.M."/>
            <person name="Rokhsar D.S."/>
        </authorList>
    </citation>
    <scope>NUCLEOTIDE SEQUENCE [LARGE SCALE GENOMIC DNA]</scope>
    <source>
        <strain evidence="19">Nigerian</strain>
    </source>
</reference>
<dbReference type="GO" id="GO:0009896">
    <property type="term" value="P:positive regulation of catabolic process"/>
    <property type="evidence" value="ECO:0007669"/>
    <property type="project" value="UniProtKB-ARBA"/>
</dbReference>
<reference evidence="19" key="2">
    <citation type="submission" date="2020-05" db="UniProtKB">
        <authorList>
            <consortium name="Ensembl"/>
        </authorList>
    </citation>
    <scope>IDENTIFICATION</scope>
</reference>
<comment type="pathway">
    <text evidence="4">Protein modification; protein ubiquitination.</text>
</comment>
<dbReference type="GeneTree" id="ENSGT00530000064210"/>
<keyword evidence="10" id="KW-0227">DNA damage</keyword>
<organism evidence="19">
    <name type="scientific">Xenopus tropicalis</name>
    <name type="common">Western clawed frog</name>
    <name type="synonym">Silurana tropicalis</name>
    <dbReference type="NCBI Taxonomy" id="8364"/>
    <lineage>
        <taxon>Eukaryota</taxon>
        <taxon>Metazoa</taxon>
        <taxon>Chordata</taxon>
        <taxon>Craniata</taxon>
        <taxon>Vertebrata</taxon>
        <taxon>Euteleostomi</taxon>
        <taxon>Amphibia</taxon>
        <taxon>Batrachia</taxon>
        <taxon>Anura</taxon>
        <taxon>Pipoidea</taxon>
        <taxon>Pipidae</taxon>
        <taxon>Xenopodinae</taxon>
        <taxon>Xenopus</taxon>
        <taxon>Silurana</taxon>
    </lineage>
</organism>
<evidence type="ECO:0000313" key="19">
    <source>
        <dbReference type="Ensembl" id="ENSXETP00000065755"/>
    </source>
</evidence>
<gene>
    <name evidence="19" type="primary">dtl</name>
</gene>
<feature type="compositionally biased region" description="Polar residues" evidence="18">
    <location>
        <begin position="645"/>
        <end position="656"/>
    </location>
</feature>
<evidence type="ECO:0000256" key="3">
    <source>
        <dbReference type="ARBA" id="ARBA00004300"/>
    </source>
</evidence>
<dbReference type="Bgee" id="ENSXETG00000014394">
    <property type="expression patterns" value="Expressed in 4-cell stage embryo and 8 other cell types or tissues"/>
</dbReference>
<dbReference type="InterPro" id="IPR036322">
    <property type="entry name" value="WD40_repeat_dom_sf"/>
</dbReference>
<feature type="compositionally biased region" description="Polar residues" evidence="18">
    <location>
        <begin position="537"/>
        <end position="549"/>
    </location>
</feature>
<accession>A0A6I8Q0R1</accession>
<dbReference type="PROSITE" id="PS00678">
    <property type="entry name" value="WD_REPEATS_1"/>
    <property type="match status" value="2"/>
</dbReference>
<keyword evidence="13" id="KW-0206">Cytoskeleton</keyword>
<dbReference type="Gene3D" id="2.130.10.10">
    <property type="entry name" value="YVTN repeat-like/Quinoprotein amine dehydrogenase"/>
    <property type="match status" value="2"/>
</dbReference>
<comment type="subcellular location">
    <subcellularLocation>
        <location evidence="2">Chromosome</location>
    </subcellularLocation>
    <subcellularLocation>
        <location evidence="3">Cytoplasm</location>
        <location evidence="3">Cytoskeleton</location>
        <location evidence="3">Microtubule organizing center</location>
        <location evidence="3">Centrosome</location>
    </subcellularLocation>
    <subcellularLocation>
        <location evidence="1">Nucleus</location>
    </subcellularLocation>
</comment>
<evidence type="ECO:0000256" key="14">
    <source>
        <dbReference type="ARBA" id="ARBA00023242"/>
    </source>
</evidence>
<dbReference type="FunFam" id="2.130.10.10:FF:000171">
    <property type="entry name" value="denticleless protein homolog isoform X1"/>
    <property type="match status" value="1"/>
</dbReference>
<feature type="repeat" description="WD" evidence="17">
    <location>
        <begin position="246"/>
        <end position="287"/>
    </location>
</feature>
<dbReference type="GO" id="GO:0005813">
    <property type="term" value="C:centrosome"/>
    <property type="evidence" value="ECO:0007669"/>
    <property type="project" value="UniProtKB-SubCell"/>
</dbReference>
<dbReference type="InterPro" id="IPR019775">
    <property type="entry name" value="WD40_repeat_CS"/>
</dbReference>
<evidence type="ECO:0000256" key="15">
    <source>
        <dbReference type="ARBA" id="ARBA00038344"/>
    </source>
</evidence>
<dbReference type="FunFam" id="2.130.10.10:FF:000447">
    <property type="entry name" value="Denticleless protein homolog B"/>
    <property type="match status" value="1"/>
</dbReference>
<dbReference type="Pfam" id="PF00400">
    <property type="entry name" value="WD40"/>
    <property type="match status" value="5"/>
</dbReference>
<evidence type="ECO:0000256" key="7">
    <source>
        <dbReference type="ARBA" id="ARBA00022574"/>
    </source>
</evidence>
<dbReference type="GO" id="GO:0006974">
    <property type="term" value="P:DNA damage response"/>
    <property type="evidence" value="ECO:0007669"/>
    <property type="project" value="UniProtKB-KW"/>
</dbReference>
<evidence type="ECO:0000256" key="12">
    <source>
        <dbReference type="ARBA" id="ARBA00023108"/>
    </source>
</evidence>
<dbReference type="GO" id="GO:0048511">
    <property type="term" value="P:rhythmic process"/>
    <property type="evidence" value="ECO:0007669"/>
    <property type="project" value="UniProtKB-KW"/>
</dbReference>